<dbReference type="Pfam" id="PF07070">
    <property type="entry name" value="Spo0M"/>
    <property type="match status" value="1"/>
</dbReference>
<dbReference type="AlphaFoldDB" id="A0A429Y452"/>
<protein>
    <submittedName>
        <fullName evidence="1">Sporulation protein</fullName>
    </submittedName>
</protein>
<proteinExistence type="predicted"/>
<evidence type="ECO:0000313" key="2">
    <source>
        <dbReference type="Proteomes" id="UP000287156"/>
    </source>
</evidence>
<organism evidence="1 2">
    <name type="scientific">Siminovitchia acidinfaciens</name>
    <dbReference type="NCBI Taxonomy" id="2321395"/>
    <lineage>
        <taxon>Bacteria</taxon>
        <taxon>Bacillati</taxon>
        <taxon>Bacillota</taxon>
        <taxon>Bacilli</taxon>
        <taxon>Bacillales</taxon>
        <taxon>Bacillaceae</taxon>
        <taxon>Siminovitchia</taxon>
    </lineage>
</organism>
<dbReference type="Proteomes" id="UP000287156">
    <property type="component" value="Unassembled WGS sequence"/>
</dbReference>
<dbReference type="OrthoDB" id="2988706at2"/>
<dbReference type="RefSeq" id="WP_126048442.1">
    <property type="nucleotide sequence ID" value="NZ_QYTV02000002.1"/>
</dbReference>
<dbReference type="InterPro" id="IPR009776">
    <property type="entry name" value="Spore_0_M"/>
</dbReference>
<evidence type="ECO:0000313" key="1">
    <source>
        <dbReference type="EMBL" id="RST76190.1"/>
    </source>
</evidence>
<accession>A0A429Y452</accession>
<dbReference type="EMBL" id="QYTV02000002">
    <property type="protein sequence ID" value="RST76190.1"/>
    <property type="molecule type" value="Genomic_DNA"/>
</dbReference>
<gene>
    <name evidence="1" type="ORF">D4T97_005245</name>
</gene>
<keyword evidence="2" id="KW-1185">Reference proteome</keyword>
<sequence>MILRKYMSLIGVGSATIDLILPKEAYSAGEHIRGCFLIKGGIIDQKAKRIDCDFIMADQSTGEEKVIDTTTILTTRHIQAEEMHKISFFFEIPSSIRTSTKEISYSFATKLIFNEGAPSKDQDNIHII</sequence>
<reference evidence="1" key="1">
    <citation type="submission" date="2018-12" db="EMBL/GenBank/DDBJ databases">
        <authorList>
            <person name="Sun L."/>
            <person name="Chen Z."/>
        </authorList>
    </citation>
    <scope>NUCLEOTIDE SEQUENCE [LARGE SCALE GENOMIC DNA]</scope>
    <source>
        <strain evidence="1">3-2-2</strain>
    </source>
</reference>
<name>A0A429Y452_9BACI</name>
<comment type="caution">
    <text evidence="1">The sequence shown here is derived from an EMBL/GenBank/DDBJ whole genome shotgun (WGS) entry which is preliminary data.</text>
</comment>